<reference evidence="1" key="1">
    <citation type="submission" date="2019-04" db="EMBL/GenBank/DDBJ databases">
        <authorList>
            <person name="Alioto T."/>
            <person name="Alioto T."/>
        </authorList>
    </citation>
    <scope>NUCLEOTIDE SEQUENCE [LARGE SCALE GENOMIC DNA]</scope>
</reference>
<comment type="caution">
    <text evidence="1">The sequence shown here is derived from an EMBL/GenBank/DDBJ whole genome shotgun (WGS) entry which is preliminary data.</text>
</comment>
<dbReference type="AlphaFoldDB" id="A0A5E4CSD7"/>
<evidence type="ECO:0000313" key="2">
    <source>
        <dbReference type="Proteomes" id="UP000335636"/>
    </source>
</evidence>
<gene>
    <name evidence="1" type="ORF">MONAX_5E039072</name>
</gene>
<organism evidence="1 2">
    <name type="scientific">Marmota monax</name>
    <name type="common">Woodchuck</name>
    <dbReference type="NCBI Taxonomy" id="9995"/>
    <lineage>
        <taxon>Eukaryota</taxon>
        <taxon>Metazoa</taxon>
        <taxon>Chordata</taxon>
        <taxon>Craniata</taxon>
        <taxon>Vertebrata</taxon>
        <taxon>Euteleostomi</taxon>
        <taxon>Mammalia</taxon>
        <taxon>Eutheria</taxon>
        <taxon>Euarchontoglires</taxon>
        <taxon>Glires</taxon>
        <taxon>Rodentia</taxon>
        <taxon>Sciuromorpha</taxon>
        <taxon>Sciuridae</taxon>
        <taxon>Xerinae</taxon>
        <taxon>Marmotini</taxon>
        <taxon>Marmota</taxon>
    </lineage>
</organism>
<dbReference type="Proteomes" id="UP000335636">
    <property type="component" value="Unassembled WGS sequence"/>
</dbReference>
<feature type="non-terminal residue" evidence="1">
    <location>
        <position position="111"/>
    </location>
</feature>
<name>A0A5E4CSD7_MARMO</name>
<feature type="non-terminal residue" evidence="1">
    <location>
        <position position="1"/>
    </location>
</feature>
<protein>
    <submittedName>
        <fullName evidence="1">Uncharacterized protein</fullName>
    </submittedName>
</protein>
<keyword evidence="2" id="KW-1185">Reference proteome</keyword>
<dbReference type="EMBL" id="CABDUW010001931">
    <property type="protein sequence ID" value="VTJ84704.1"/>
    <property type="molecule type" value="Genomic_DNA"/>
</dbReference>
<evidence type="ECO:0000313" key="1">
    <source>
        <dbReference type="EMBL" id="VTJ84704.1"/>
    </source>
</evidence>
<accession>A0A5E4CSD7</accession>
<sequence>SPRPAFTRTPWNFAIACAVDSRLTLPLPSSALNTRLSAPHSGAASPGASPSERILLPAALASRCQPGAQRPPAAPAGCSMLGDTPAATASARLLLGVHTPVIRLPRLLALR</sequence>
<proteinExistence type="predicted"/>